<gene>
    <name evidence="1" type="ORF">H2198_007425</name>
</gene>
<reference evidence="1" key="1">
    <citation type="submission" date="2022-10" db="EMBL/GenBank/DDBJ databases">
        <title>Culturing micro-colonial fungi from biological soil crusts in the Mojave desert and describing Neophaeococcomyces mojavensis, and introducing the new genera and species Taxawa tesnikishii.</title>
        <authorList>
            <person name="Kurbessoian T."/>
            <person name="Stajich J.E."/>
        </authorList>
    </citation>
    <scope>NUCLEOTIDE SEQUENCE</scope>
    <source>
        <strain evidence="1">JES_112</strain>
    </source>
</reference>
<dbReference type="Proteomes" id="UP001172386">
    <property type="component" value="Unassembled WGS sequence"/>
</dbReference>
<evidence type="ECO:0000313" key="1">
    <source>
        <dbReference type="EMBL" id="KAJ9653385.1"/>
    </source>
</evidence>
<dbReference type="EMBL" id="JAPDRQ010000156">
    <property type="protein sequence ID" value="KAJ9653385.1"/>
    <property type="molecule type" value="Genomic_DNA"/>
</dbReference>
<sequence length="396" mass="42949">MSSVLPSQYRALVVETVGADLEIKTRTTPQHSPGSAIVRILEAGVLSYQREVYGGHRPYPFPKPLVGGFSAVGRVAAVGPDATALQPGQLVWVDCVVRGRDDQSASFLLGIHEGFTEGSRKLMRDVWRDGTYAEFAKMPLENCIPLDEVRLCKGLGYSIRDLTYLCYLLVPYGGLRDIKLEPGETIVVCPATGGFGGAGVQVAAAMGARVIAMGRNEKELARLKAHVTKGTPWASVETVKITGDEGADTAALQAFGTIDCVLDIGPPAAAKSTHLKSAIAALRRGGRCSVMGYVEQPIVDWKFMGNNLTLKGKLMYEREDMLLFVKMLEKGLFPKGKEFVDVRSFGLENWKEAFDAAAEYTGLGKLVVITPWSHRCLEAARFVEVIVEHSLSIVSV</sequence>
<accession>A0ACC3A0I6</accession>
<comment type="caution">
    <text evidence="1">The sequence shown here is derived from an EMBL/GenBank/DDBJ whole genome shotgun (WGS) entry which is preliminary data.</text>
</comment>
<name>A0ACC3A0I6_9EURO</name>
<evidence type="ECO:0000313" key="2">
    <source>
        <dbReference type="Proteomes" id="UP001172386"/>
    </source>
</evidence>
<organism evidence="1 2">
    <name type="scientific">Neophaeococcomyces mojaviensis</name>
    <dbReference type="NCBI Taxonomy" id="3383035"/>
    <lineage>
        <taxon>Eukaryota</taxon>
        <taxon>Fungi</taxon>
        <taxon>Dikarya</taxon>
        <taxon>Ascomycota</taxon>
        <taxon>Pezizomycotina</taxon>
        <taxon>Eurotiomycetes</taxon>
        <taxon>Chaetothyriomycetidae</taxon>
        <taxon>Chaetothyriales</taxon>
        <taxon>Chaetothyriales incertae sedis</taxon>
        <taxon>Neophaeococcomyces</taxon>
    </lineage>
</organism>
<keyword evidence="2" id="KW-1185">Reference proteome</keyword>
<proteinExistence type="predicted"/>
<protein>
    <submittedName>
        <fullName evidence="1">Uncharacterized protein</fullName>
    </submittedName>
</protein>